<gene>
    <name evidence="3" type="ORF">SADUNF_Sadunf01G0084900</name>
</gene>
<feature type="chain" id="PRO_5032608687" evidence="2">
    <location>
        <begin position="26"/>
        <end position="157"/>
    </location>
</feature>
<feature type="compositionally biased region" description="Basic and acidic residues" evidence="1">
    <location>
        <begin position="83"/>
        <end position="104"/>
    </location>
</feature>
<feature type="signal peptide" evidence="2">
    <location>
        <begin position="1"/>
        <end position="25"/>
    </location>
</feature>
<sequence length="157" mass="17742">MRIPNPRLSFLFLMIILAISQLASCRHLQINIGDQTNQTVSTHFSWDFPAKAPEGSNKDEIDDPVYGASLRKTPDQKLALASRRAERAQVHSHEPNQHGDRSDMLDTLAWVPEDKRRTDPSLKHGYDGRSLKTEISLAPPFQRPTIVGYQRGAWNQG</sequence>
<protein>
    <submittedName>
        <fullName evidence="3">Uncharacterized protein</fullName>
    </submittedName>
</protein>
<dbReference type="OrthoDB" id="663321at2759"/>
<dbReference type="PANTHER" id="PTHR35472:SF4">
    <property type="entry name" value="DUF19 DOMAIN-CONTAINING PROTEIN"/>
    <property type="match status" value="1"/>
</dbReference>
<name>A0A835NAH9_9ROSI</name>
<comment type="caution">
    <text evidence="3">The sequence shown here is derived from an EMBL/GenBank/DDBJ whole genome shotgun (WGS) entry which is preliminary data.</text>
</comment>
<keyword evidence="4" id="KW-1185">Reference proteome</keyword>
<dbReference type="InterPro" id="IPR055317">
    <property type="entry name" value="CLE14-like"/>
</dbReference>
<evidence type="ECO:0000256" key="1">
    <source>
        <dbReference type="SAM" id="MobiDB-lite"/>
    </source>
</evidence>
<evidence type="ECO:0000256" key="2">
    <source>
        <dbReference type="SAM" id="SignalP"/>
    </source>
</evidence>
<dbReference type="AlphaFoldDB" id="A0A835NAH9"/>
<keyword evidence="2" id="KW-0732">Signal</keyword>
<reference evidence="3 4" key="1">
    <citation type="submission" date="2020-10" db="EMBL/GenBank/DDBJ databases">
        <title>Plant Genome Project.</title>
        <authorList>
            <person name="Zhang R.-G."/>
        </authorList>
    </citation>
    <scope>NUCLEOTIDE SEQUENCE [LARGE SCALE GENOMIC DNA]</scope>
    <source>
        <strain evidence="3">FAFU-HL-1</strain>
        <tissue evidence="3">Leaf</tissue>
    </source>
</reference>
<dbReference type="Proteomes" id="UP000657918">
    <property type="component" value="Unassembled WGS sequence"/>
</dbReference>
<dbReference type="EMBL" id="JADGMS010000001">
    <property type="protein sequence ID" value="KAF9689366.1"/>
    <property type="molecule type" value="Genomic_DNA"/>
</dbReference>
<accession>A0A835NAH9</accession>
<evidence type="ECO:0000313" key="3">
    <source>
        <dbReference type="EMBL" id="KAF9689366.1"/>
    </source>
</evidence>
<feature type="region of interest" description="Disordered" evidence="1">
    <location>
        <begin position="49"/>
        <end position="68"/>
    </location>
</feature>
<dbReference type="PANTHER" id="PTHR35472">
    <property type="match status" value="1"/>
</dbReference>
<evidence type="ECO:0000313" key="4">
    <source>
        <dbReference type="Proteomes" id="UP000657918"/>
    </source>
</evidence>
<proteinExistence type="predicted"/>
<organism evidence="3 4">
    <name type="scientific">Salix dunnii</name>
    <dbReference type="NCBI Taxonomy" id="1413687"/>
    <lineage>
        <taxon>Eukaryota</taxon>
        <taxon>Viridiplantae</taxon>
        <taxon>Streptophyta</taxon>
        <taxon>Embryophyta</taxon>
        <taxon>Tracheophyta</taxon>
        <taxon>Spermatophyta</taxon>
        <taxon>Magnoliopsida</taxon>
        <taxon>eudicotyledons</taxon>
        <taxon>Gunneridae</taxon>
        <taxon>Pentapetalae</taxon>
        <taxon>rosids</taxon>
        <taxon>fabids</taxon>
        <taxon>Malpighiales</taxon>
        <taxon>Salicaceae</taxon>
        <taxon>Saliceae</taxon>
        <taxon>Salix</taxon>
    </lineage>
</organism>
<feature type="region of interest" description="Disordered" evidence="1">
    <location>
        <begin position="79"/>
        <end position="105"/>
    </location>
</feature>